<dbReference type="EMBL" id="PDEP01000001">
    <property type="protein sequence ID" value="PEN09346.1"/>
    <property type="molecule type" value="Genomic_DNA"/>
</dbReference>
<gene>
    <name evidence="1" type="ORF">CRI93_01040</name>
</gene>
<evidence type="ECO:0000313" key="1">
    <source>
        <dbReference type="EMBL" id="PEN09346.1"/>
    </source>
</evidence>
<evidence type="ECO:0000313" key="2">
    <source>
        <dbReference type="Proteomes" id="UP000221024"/>
    </source>
</evidence>
<comment type="caution">
    <text evidence="1">The sequence shown here is derived from an EMBL/GenBank/DDBJ whole genome shotgun (WGS) entry which is preliminary data.</text>
</comment>
<keyword evidence="2" id="KW-1185">Reference proteome</keyword>
<dbReference type="AlphaFoldDB" id="A0A2H3NSZ5"/>
<organism evidence="1 2">
    <name type="scientific">Longimonas halophila</name>
    <dbReference type="NCBI Taxonomy" id="1469170"/>
    <lineage>
        <taxon>Bacteria</taxon>
        <taxon>Pseudomonadati</taxon>
        <taxon>Rhodothermota</taxon>
        <taxon>Rhodothermia</taxon>
        <taxon>Rhodothermales</taxon>
        <taxon>Salisaetaceae</taxon>
        <taxon>Longimonas</taxon>
    </lineage>
</organism>
<proteinExistence type="predicted"/>
<accession>A0A2H3NSZ5</accession>
<sequence>MEGPIPFGLGHCTVKDGALVPVARPLPLHHPEVFARVVSEFVEAGAVCYVAPPDASPHGWRIDGVDTLIPLDTEALKQVDTSLET</sequence>
<dbReference type="Proteomes" id="UP000221024">
    <property type="component" value="Unassembled WGS sequence"/>
</dbReference>
<dbReference type="OrthoDB" id="1495270at2"/>
<name>A0A2H3NSZ5_9BACT</name>
<protein>
    <submittedName>
        <fullName evidence="1">Uncharacterized protein</fullName>
    </submittedName>
</protein>
<reference evidence="1 2" key="1">
    <citation type="submission" date="2017-10" db="EMBL/GenBank/DDBJ databases">
        <title>Draft genome of Longimonas halophila.</title>
        <authorList>
            <person name="Goh K.M."/>
            <person name="Shamsir M.S."/>
            <person name="Lim S.W."/>
        </authorList>
    </citation>
    <scope>NUCLEOTIDE SEQUENCE [LARGE SCALE GENOMIC DNA]</scope>
    <source>
        <strain evidence="1 2">KCTC 42399</strain>
    </source>
</reference>